<organism evidence="5 6">
    <name type="scientific">Acrobeloides nanus</name>
    <dbReference type="NCBI Taxonomy" id="290746"/>
    <lineage>
        <taxon>Eukaryota</taxon>
        <taxon>Metazoa</taxon>
        <taxon>Ecdysozoa</taxon>
        <taxon>Nematoda</taxon>
        <taxon>Chromadorea</taxon>
        <taxon>Rhabditida</taxon>
        <taxon>Tylenchina</taxon>
        <taxon>Cephalobomorpha</taxon>
        <taxon>Cephaloboidea</taxon>
        <taxon>Cephalobidae</taxon>
        <taxon>Acrobeloides</taxon>
    </lineage>
</organism>
<dbReference type="GO" id="GO:0005737">
    <property type="term" value="C:cytoplasm"/>
    <property type="evidence" value="ECO:0007669"/>
    <property type="project" value="UniProtKB-ARBA"/>
</dbReference>
<name>A0A914CIQ5_9BILA</name>
<evidence type="ECO:0000256" key="1">
    <source>
        <dbReference type="ARBA" id="ARBA00010835"/>
    </source>
</evidence>
<dbReference type="GO" id="GO:0003747">
    <property type="term" value="F:translation release factor activity"/>
    <property type="evidence" value="ECO:0007669"/>
    <property type="project" value="InterPro"/>
</dbReference>
<dbReference type="InterPro" id="IPR045853">
    <property type="entry name" value="Pep_chain_release_fac_I_sf"/>
</dbReference>
<protein>
    <submittedName>
        <fullName evidence="6">Prokaryotic-type class I peptide chain release factors domain-containing protein</fullName>
    </submittedName>
</protein>
<dbReference type="Gene3D" id="3.30.160.20">
    <property type="match status" value="1"/>
</dbReference>
<evidence type="ECO:0000256" key="3">
    <source>
        <dbReference type="ARBA" id="ARBA00022917"/>
    </source>
</evidence>
<dbReference type="PANTHER" id="PTHR43804">
    <property type="entry name" value="LD18447P"/>
    <property type="match status" value="1"/>
</dbReference>
<dbReference type="Gene3D" id="3.30.70.1660">
    <property type="match status" value="2"/>
</dbReference>
<dbReference type="AlphaFoldDB" id="A0A914CIQ5"/>
<keyword evidence="3" id="KW-0648">Protein biosynthesis</keyword>
<dbReference type="PANTHER" id="PTHR43804:SF7">
    <property type="entry name" value="LD18447P"/>
    <property type="match status" value="1"/>
</dbReference>
<reference evidence="6" key="1">
    <citation type="submission" date="2022-11" db="UniProtKB">
        <authorList>
            <consortium name="WormBaseParasite"/>
        </authorList>
    </citation>
    <scope>IDENTIFICATION</scope>
</reference>
<feature type="domain" description="Prokaryotic-type class I peptide chain release factors" evidence="4">
    <location>
        <begin position="241"/>
        <end position="257"/>
    </location>
</feature>
<dbReference type="Pfam" id="PF03462">
    <property type="entry name" value="PCRF"/>
    <property type="match status" value="1"/>
</dbReference>
<dbReference type="InterPro" id="IPR000352">
    <property type="entry name" value="Pep_chain_release_fac_I"/>
</dbReference>
<evidence type="ECO:0000256" key="2">
    <source>
        <dbReference type="ARBA" id="ARBA00022481"/>
    </source>
</evidence>
<dbReference type="Proteomes" id="UP000887540">
    <property type="component" value="Unplaced"/>
</dbReference>
<dbReference type="SMART" id="SM00937">
    <property type="entry name" value="PCRF"/>
    <property type="match status" value="1"/>
</dbReference>
<proteinExistence type="inferred from homology"/>
<dbReference type="PROSITE" id="PS00745">
    <property type="entry name" value="RF_PROK_I"/>
    <property type="match status" value="1"/>
</dbReference>
<keyword evidence="2" id="KW-0488">Methylation</keyword>
<dbReference type="InterPro" id="IPR005139">
    <property type="entry name" value="PCRF"/>
</dbReference>
<evidence type="ECO:0000313" key="5">
    <source>
        <dbReference type="Proteomes" id="UP000887540"/>
    </source>
</evidence>
<accession>A0A914CIQ5</accession>
<dbReference type="WBParaSite" id="ACRNAN_scaffold1107.g21730.t1">
    <property type="protein sequence ID" value="ACRNAN_scaffold1107.g21730.t1"/>
    <property type="gene ID" value="ACRNAN_scaffold1107.g21730"/>
</dbReference>
<evidence type="ECO:0000313" key="6">
    <source>
        <dbReference type="WBParaSite" id="ACRNAN_scaffold1107.g21730.t1"/>
    </source>
</evidence>
<comment type="similarity">
    <text evidence="1">Belongs to the prokaryotic/mitochondrial release factor family.</text>
</comment>
<sequence length="378" mass="43304">MFPILSFHRFLSNYSKILTSDKGKIFLQKITDFVNEPEKYPSTSLRSYGDGNCREIASKHASLQEKWEETEILSSLKKEGKNDKKLLVQIDKDTKGIETFVDELCEELAYLIIRDNEFDDIASCQMEFSSGVGGLESGLFASELYSMYENYAARRGWSWNPIKVDFFDGSNAIRYATVSLHGPRVYTTMKFEAGVHRVQRNPVTDPSRIHTSTMSIVVMPESSEDPEIAFKKGELKIEFMRASGPGGQNVNKTNSAVRIVHLPTGIQVHAQEDRFQYNNLKIAKQKLMSKLLQIQVDEQAKASKATRQLQATTKSWSEKIRTFNYKSSRVTDHRINYETRRLDDFLRGGDSLDELIRQLEELHMVERLEDAIEQELSS</sequence>
<keyword evidence="5" id="KW-1185">Reference proteome</keyword>
<evidence type="ECO:0000259" key="4">
    <source>
        <dbReference type="PROSITE" id="PS00745"/>
    </source>
</evidence>
<dbReference type="InterPro" id="IPR050057">
    <property type="entry name" value="Prokaryotic/Mito_RF"/>
</dbReference>
<dbReference type="SUPFAM" id="SSF75620">
    <property type="entry name" value="Release factor"/>
    <property type="match status" value="1"/>
</dbReference>
<dbReference type="Pfam" id="PF00472">
    <property type="entry name" value="RF-1"/>
    <property type="match status" value="1"/>
</dbReference>